<dbReference type="OrthoDB" id="1917949at2759"/>
<evidence type="ECO:0000313" key="6">
    <source>
        <dbReference type="Proteomes" id="UP000541444"/>
    </source>
</evidence>
<dbReference type="PANTHER" id="PTHR23421">
    <property type="entry name" value="BETA-GALACTOSIDASE RELATED"/>
    <property type="match status" value="1"/>
</dbReference>
<comment type="similarity">
    <text evidence="2">Belongs to the glycosyl hydrolase 35 family.</text>
</comment>
<gene>
    <name evidence="5" type="ORF">GIB67_009057</name>
</gene>
<accession>A0A7J7P7R6</accession>
<evidence type="ECO:0000259" key="4">
    <source>
        <dbReference type="Pfam" id="PF01301"/>
    </source>
</evidence>
<dbReference type="GO" id="GO:0005975">
    <property type="term" value="P:carbohydrate metabolic process"/>
    <property type="evidence" value="ECO:0007669"/>
    <property type="project" value="InterPro"/>
</dbReference>
<dbReference type="PRINTS" id="PR00742">
    <property type="entry name" value="GLHYDRLASE35"/>
</dbReference>
<evidence type="ECO:0000256" key="3">
    <source>
        <dbReference type="ARBA" id="ARBA00012756"/>
    </source>
</evidence>
<dbReference type="Pfam" id="PF01301">
    <property type="entry name" value="Glyco_hydro_35"/>
    <property type="match status" value="1"/>
</dbReference>
<comment type="catalytic activity">
    <reaction evidence="1">
        <text>Hydrolysis of terminal non-reducing beta-D-galactose residues in beta-D-galactosides.</text>
        <dbReference type="EC" id="3.2.1.23"/>
    </reaction>
</comment>
<dbReference type="InterPro" id="IPR001944">
    <property type="entry name" value="Glycoside_Hdrlase_35"/>
</dbReference>
<dbReference type="InterPro" id="IPR031330">
    <property type="entry name" value="Gly_Hdrlase_35_cat"/>
</dbReference>
<dbReference type="EMBL" id="JACGCM010000189">
    <property type="protein sequence ID" value="KAF6175363.1"/>
    <property type="molecule type" value="Genomic_DNA"/>
</dbReference>
<dbReference type="SUPFAM" id="SSF51445">
    <property type="entry name" value="(Trans)glycosidases"/>
    <property type="match status" value="1"/>
</dbReference>
<protein>
    <recommendedName>
        <fullName evidence="3">beta-galactosidase</fullName>
        <ecNumber evidence="3">3.2.1.23</ecNumber>
    </recommendedName>
</protein>
<dbReference type="EC" id="3.2.1.23" evidence="3"/>
<reference evidence="5 6" key="1">
    <citation type="journal article" date="2020" name="IScience">
        <title>Genome Sequencing of the Endangered Kingdonia uniflora (Circaeasteraceae, Ranunculales) Reveals Potential Mechanisms of Evolutionary Specialization.</title>
        <authorList>
            <person name="Sun Y."/>
            <person name="Deng T."/>
            <person name="Zhang A."/>
            <person name="Moore M.J."/>
            <person name="Landis J.B."/>
            <person name="Lin N."/>
            <person name="Zhang H."/>
            <person name="Zhang X."/>
            <person name="Huang J."/>
            <person name="Zhang X."/>
            <person name="Sun H."/>
            <person name="Wang H."/>
        </authorList>
    </citation>
    <scope>NUCLEOTIDE SEQUENCE [LARGE SCALE GENOMIC DNA]</scope>
    <source>
        <strain evidence="5">TB1705</strain>
        <tissue evidence="5">Leaf</tissue>
    </source>
</reference>
<evidence type="ECO:0000256" key="1">
    <source>
        <dbReference type="ARBA" id="ARBA00001412"/>
    </source>
</evidence>
<comment type="caution">
    <text evidence="5">The sequence shown here is derived from an EMBL/GenBank/DDBJ whole genome shotgun (WGS) entry which is preliminary data.</text>
</comment>
<organism evidence="5 6">
    <name type="scientific">Kingdonia uniflora</name>
    <dbReference type="NCBI Taxonomy" id="39325"/>
    <lineage>
        <taxon>Eukaryota</taxon>
        <taxon>Viridiplantae</taxon>
        <taxon>Streptophyta</taxon>
        <taxon>Embryophyta</taxon>
        <taxon>Tracheophyta</taxon>
        <taxon>Spermatophyta</taxon>
        <taxon>Magnoliopsida</taxon>
        <taxon>Ranunculales</taxon>
        <taxon>Circaeasteraceae</taxon>
        <taxon>Kingdonia</taxon>
    </lineage>
</organism>
<sequence>MLNTKPHLYLLEKYHGGTNFGQTARGHFITTGYDYDAPFDEYGKENGNLVGLIRQPKYGHLKELHRVIKLCERVLVSAGPVVTSLGRYEQLTYCLIIAISLFDDFSCAQTVGLAHGTRQNRRFTFIGKINLHVGTNRIVLLDITMGLPVHYDKLSGIYGLYESYKYKIYIRVIKQKLNMMGLRMRRNQYVPL</sequence>
<dbReference type="InterPro" id="IPR017853">
    <property type="entry name" value="GH"/>
</dbReference>
<dbReference type="Proteomes" id="UP000541444">
    <property type="component" value="Unassembled WGS sequence"/>
</dbReference>
<name>A0A7J7P7R6_9MAGN</name>
<dbReference type="AlphaFoldDB" id="A0A7J7P7R6"/>
<dbReference type="Gene3D" id="2.60.120.260">
    <property type="entry name" value="Galactose-binding domain-like"/>
    <property type="match status" value="1"/>
</dbReference>
<feature type="domain" description="Glycoside hydrolase 35 catalytic" evidence="4">
    <location>
        <begin position="14"/>
        <end position="66"/>
    </location>
</feature>
<evidence type="ECO:0000313" key="5">
    <source>
        <dbReference type="EMBL" id="KAF6175363.1"/>
    </source>
</evidence>
<proteinExistence type="inferred from homology"/>
<dbReference type="GO" id="GO:0004565">
    <property type="term" value="F:beta-galactosidase activity"/>
    <property type="evidence" value="ECO:0007669"/>
    <property type="project" value="UniProtKB-EC"/>
</dbReference>
<keyword evidence="6" id="KW-1185">Reference proteome</keyword>
<evidence type="ECO:0000256" key="2">
    <source>
        <dbReference type="ARBA" id="ARBA00009809"/>
    </source>
</evidence>